<dbReference type="EMBL" id="VIRV01000001">
    <property type="protein sequence ID" value="MBY0757737.1"/>
    <property type="molecule type" value="Genomic_DNA"/>
</dbReference>
<dbReference type="PROSITE" id="PS51257">
    <property type="entry name" value="PROKAR_LIPOPROTEIN"/>
    <property type="match status" value="1"/>
</dbReference>
<proteinExistence type="predicted"/>
<feature type="chain" id="PRO_5045606328" description="DUF5105 domain-containing protein" evidence="1">
    <location>
        <begin position="21"/>
        <end position="225"/>
    </location>
</feature>
<accession>A0ABS7L454</accession>
<evidence type="ECO:0000313" key="2">
    <source>
        <dbReference type="EMBL" id="MBY0757737.1"/>
    </source>
</evidence>
<evidence type="ECO:0000313" key="3">
    <source>
        <dbReference type="Proteomes" id="UP000779049"/>
    </source>
</evidence>
<dbReference type="Proteomes" id="UP000779049">
    <property type="component" value="Unassembled WGS sequence"/>
</dbReference>
<feature type="signal peptide" evidence="1">
    <location>
        <begin position="1"/>
        <end position="20"/>
    </location>
</feature>
<keyword evidence="3" id="KW-1185">Reference proteome</keyword>
<comment type="caution">
    <text evidence="2">The sequence shown here is derived from an EMBL/GenBank/DDBJ whole genome shotgun (WGS) entry which is preliminary data.</text>
</comment>
<organism evidence="2 3">
    <name type="scientific">Sellimonas caecigallum</name>
    <dbReference type="NCBI Taxonomy" id="2592333"/>
    <lineage>
        <taxon>Bacteria</taxon>
        <taxon>Bacillati</taxon>
        <taxon>Bacillota</taxon>
        <taxon>Clostridia</taxon>
        <taxon>Lachnospirales</taxon>
        <taxon>Lachnospiraceae</taxon>
        <taxon>Sellimonas</taxon>
    </lineage>
</organism>
<dbReference type="RefSeq" id="WP_221919204.1">
    <property type="nucleotide sequence ID" value="NZ_CP173660.1"/>
</dbReference>
<gene>
    <name evidence="2" type="ORF">FLB61_01245</name>
</gene>
<reference evidence="2 3" key="1">
    <citation type="journal article" date="2020" name="New Microbes New Infect">
        <title>Sellimonas caecigallum sp. nov., description and genome sequence of a new member of the Sellimonas genus isolated from the cecum of feral chicken.</title>
        <authorList>
            <person name="Wongkuna S."/>
            <person name="Ghimire S."/>
            <person name="Antony L."/>
            <person name="Chankhamhaengdecha S."/>
            <person name="Janvilisri T."/>
            <person name="Scaria J."/>
        </authorList>
    </citation>
    <scope>NUCLEOTIDE SEQUENCE [LARGE SCALE GENOMIC DNA]</scope>
    <source>
        <strain evidence="2 3">SW451</strain>
    </source>
</reference>
<sequence length="225" mass="25245">MKKYVKRGLAFLLSCTVLLAAGCGEKFDASGYTKAVLDAGTRGETEKYEEFTKSSKEEAKKQYDNFIDTEMQEFEALGVSEELLTKYKEYVASLLKETKYEVGEAKEDEDGNFTVEVSVQPIKVFDGVKDTLNQKVQEYTAQVEQAAMQNQQVPSDQEITETIGQMLYETLNGTLANLSYGEAVKKVVHVKETAEKNVWEIPETEARELFLSLLDMTGVEEIANP</sequence>
<evidence type="ECO:0008006" key="4">
    <source>
        <dbReference type="Google" id="ProtNLM"/>
    </source>
</evidence>
<evidence type="ECO:0000256" key="1">
    <source>
        <dbReference type="SAM" id="SignalP"/>
    </source>
</evidence>
<keyword evidence="1" id="KW-0732">Signal</keyword>
<name>A0ABS7L454_9FIRM</name>
<protein>
    <recommendedName>
        <fullName evidence="4">DUF5105 domain-containing protein</fullName>
    </recommendedName>
</protein>